<dbReference type="AlphaFoldDB" id="A0A6H2A055"/>
<gene>
    <name evidence="1" type="ORF">TM448A03039_0007</name>
</gene>
<reference evidence="1" key="1">
    <citation type="submission" date="2020-03" db="EMBL/GenBank/DDBJ databases">
        <title>The deep terrestrial virosphere.</title>
        <authorList>
            <person name="Holmfeldt K."/>
            <person name="Nilsson E."/>
            <person name="Simone D."/>
            <person name="Lopez-Fernandez M."/>
            <person name="Wu X."/>
            <person name="de Brujin I."/>
            <person name="Lundin D."/>
            <person name="Andersson A."/>
            <person name="Bertilsson S."/>
            <person name="Dopson M."/>
        </authorList>
    </citation>
    <scope>NUCLEOTIDE SEQUENCE</scope>
    <source>
        <strain evidence="1">TM448A03039</strain>
    </source>
</reference>
<dbReference type="EMBL" id="MT144372">
    <property type="protein sequence ID" value="QJA52840.1"/>
    <property type="molecule type" value="Genomic_DNA"/>
</dbReference>
<sequence length="281" mass="29901">MAVDLPDYWSQVEALLSMDFVDLQDTPTNYIGDDTKACVVDEANDQLIFDWPIPALHGSDHENGEIDEISVDGLSGELADDQPSNFLKLSDTPATYAGHAGEVLAVNAGENALEYSGGLGPWLYFTKENPAGVAAITIAGLDSTKMYMAIIKVVGSLDTGELFMRFNADAGNNYDHEGHWHDDALSHGVAAATGVSIIRLMATVPSKAGYPVMGDILFGIYPGINNIMHVKSHLYQVDFGLDSGVADSGGIYVGGAEVTSVTFGITNGTMTGQIILFEQAF</sequence>
<proteinExistence type="predicted"/>
<evidence type="ECO:0000313" key="1">
    <source>
        <dbReference type="EMBL" id="QJA52840.1"/>
    </source>
</evidence>
<accession>A0A6H2A055</accession>
<name>A0A6H2A055_9ZZZZ</name>
<protein>
    <submittedName>
        <fullName evidence="1">Putative tail protein</fullName>
    </submittedName>
</protein>
<organism evidence="1">
    <name type="scientific">viral metagenome</name>
    <dbReference type="NCBI Taxonomy" id="1070528"/>
    <lineage>
        <taxon>unclassified sequences</taxon>
        <taxon>metagenomes</taxon>
        <taxon>organismal metagenomes</taxon>
    </lineage>
</organism>